<dbReference type="PANTHER" id="PTHR48051">
    <property type="match status" value="1"/>
</dbReference>
<accession>A0A1X9N815</accession>
<keyword evidence="4" id="KW-1185">Reference proteome</keyword>
<dbReference type="Pfam" id="PF13855">
    <property type="entry name" value="LRR_8"/>
    <property type="match status" value="1"/>
</dbReference>
<evidence type="ECO:0008006" key="5">
    <source>
        <dbReference type="Google" id="ProtNLM"/>
    </source>
</evidence>
<dbReference type="SMART" id="SM00369">
    <property type="entry name" value="LRR_TYP"/>
    <property type="match status" value="2"/>
</dbReference>
<dbReference type="PROSITE" id="PS51450">
    <property type="entry name" value="LRR"/>
    <property type="match status" value="1"/>
</dbReference>
<dbReference type="InterPro" id="IPR001611">
    <property type="entry name" value="Leu-rich_rpt"/>
</dbReference>
<dbReference type="SUPFAM" id="SSF52058">
    <property type="entry name" value="L domain-like"/>
    <property type="match status" value="1"/>
</dbReference>
<evidence type="ECO:0000313" key="4">
    <source>
        <dbReference type="Proteomes" id="UP000193450"/>
    </source>
</evidence>
<proteinExistence type="predicted"/>
<dbReference type="RefSeq" id="WP_085757423.1">
    <property type="nucleotide sequence ID" value="NZ_CP019343.1"/>
</dbReference>
<organism evidence="3 4">
    <name type="scientific">Oceanicoccus sagamiensis</name>
    <dbReference type="NCBI Taxonomy" id="716816"/>
    <lineage>
        <taxon>Bacteria</taxon>
        <taxon>Pseudomonadati</taxon>
        <taxon>Pseudomonadota</taxon>
        <taxon>Gammaproteobacteria</taxon>
        <taxon>Cellvibrionales</taxon>
        <taxon>Spongiibacteraceae</taxon>
        <taxon>Oceanicoccus</taxon>
    </lineage>
</organism>
<gene>
    <name evidence="3" type="ORF">BST96_03840</name>
</gene>
<protein>
    <recommendedName>
        <fullName evidence="5">Leucine-rich repeat domain-containing protein</fullName>
    </recommendedName>
</protein>
<dbReference type="EMBL" id="CP019343">
    <property type="protein sequence ID" value="ARN73311.1"/>
    <property type="molecule type" value="Genomic_DNA"/>
</dbReference>
<dbReference type="InterPro" id="IPR050216">
    <property type="entry name" value="LRR_domain-containing"/>
</dbReference>
<dbReference type="InterPro" id="IPR032675">
    <property type="entry name" value="LRR_dom_sf"/>
</dbReference>
<dbReference type="OrthoDB" id="498873at2"/>
<evidence type="ECO:0000256" key="2">
    <source>
        <dbReference type="ARBA" id="ARBA00022737"/>
    </source>
</evidence>
<evidence type="ECO:0000256" key="1">
    <source>
        <dbReference type="ARBA" id="ARBA00022614"/>
    </source>
</evidence>
<reference evidence="3 4" key="1">
    <citation type="submission" date="2016-11" db="EMBL/GenBank/DDBJ databases">
        <title>Trade-off between light-utilization and light-protection in marine flavobacteria.</title>
        <authorList>
            <person name="Kumagai Y."/>
        </authorList>
    </citation>
    <scope>NUCLEOTIDE SEQUENCE [LARGE SCALE GENOMIC DNA]</scope>
    <source>
        <strain evidence="3 4">NBRC 107125</strain>
    </source>
</reference>
<dbReference type="GO" id="GO:0005737">
    <property type="term" value="C:cytoplasm"/>
    <property type="evidence" value="ECO:0007669"/>
    <property type="project" value="TreeGrafter"/>
</dbReference>
<dbReference type="Gene3D" id="3.80.10.10">
    <property type="entry name" value="Ribonuclease Inhibitor"/>
    <property type="match status" value="1"/>
</dbReference>
<name>A0A1X9N815_9GAMM</name>
<dbReference type="STRING" id="716816.BST96_03840"/>
<dbReference type="InterPro" id="IPR003591">
    <property type="entry name" value="Leu-rich_rpt_typical-subtyp"/>
</dbReference>
<dbReference type="AlphaFoldDB" id="A0A1X9N815"/>
<sequence length="185" mass="21699">MVSAFEKDTPKAWLEEVENWLGRNRKVQPKSLNDFNYSPEINMDNFGANRIPPSLFKIGTLQRLSIKRNKLKKVPTEISLSKEIIELNFEGNKIKTLPDELCELSNLEYLNLNDNRLTELPDEIINISNLKRIYLKGNPKLRLTEKQKSWIISLDQSQVIIDVDLLTRNARPEKETEEEYLSRQW</sequence>
<evidence type="ECO:0000313" key="3">
    <source>
        <dbReference type="EMBL" id="ARN73311.1"/>
    </source>
</evidence>
<dbReference type="KEGG" id="osg:BST96_03840"/>
<dbReference type="Proteomes" id="UP000193450">
    <property type="component" value="Chromosome"/>
</dbReference>
<keyword evidence="2" id="KW-0677">Repeat</keyword>
<dbReference type="PANTHER" id="PTHR48051:SF54">
    <property type="entry name" value="LEUCINE-RICH REPEAT-CONTAINING PROTEIN"/>
    <property type="match status" value="1"/>
</dbReference>
<keyword evidence="1" id="KW-0433">Leucine-rich repeat</keyword>